<dbReference type="GO" id="GO:0005886">
    <property type="term" value="C:plasma membrane"/>
    <property type="evidence" value="ECO:0007669"/>
    <property type="project" value="UniProtKB-SubCell"/>
</dbReference>
<feature type="transmembrane region" description="Helical" evidence="6">
    <location>
        <begin position="250"/>
        <end position="274"/>
    </location>
</feature>
<dbReference type="PANTHER" id="PTHR23513:SF6">
    <property type="entry name" value="MAJOR FACILITATOR SUPERFAMILY ASSOCIATED DOMAIN-CONTAINING PROTEIN"/>
    <property type="match status" value="1"/>
</dbReference>
<evidence type="ECO:0000313" key="7">
    <source>
        <dbReference type="EMBL" id="OZI36397.1"/>
    </source>
</evidence>
<feature type="transmembrane region" description="Helical" evidence="6">
    <location>
        <begin position="375"/>
        <end position="394"/>
    </location>
</feature>
<dbReference type="OrthoDB" id="145388at2"/>
<evidence type="ECO:0000256" key="5">
    <source>
        <dbReference type="ARBA" id="ARBA00023136"/>
    </source>
</evidence>
<name>A0A261SHC9_9BORD</name>
<dbReference type="SUPFAM" id="SSF103473">
    <property type="entry name" value="MFS general substrate transporter"/>
    <property type="match status" value="1"/>
</dbReference>
<dbReference type="GO" id="GO:0022857">
    <property type="term" value="F:transmembrane transporter activity"/>
    <property type="evidence" value="ECO:0007669"/>
    <property type="project" value="InterPro"/>
</dbReference>
<sequence length="407" mass="41754">MSAFNAASAPALTTLVRANLAAQSAEQLALAVAPLIAALHLQASAAQTAWLQAAQTLPFLLLALPAGLLADRVSRPRLMGWAEWLRAATLAALAGLWLHAQLSLGWLALLGALGACGTVAYSVAAPALVPALVPPGGLTHANRQLELSRSLALALGPMLAGLLYDRAGAGLVLGLACAMSAYAAARMGRLPDAPRAAGRAPSPWRMLGEGLQFVAGHVWLRPIVLTAVFFNTAWFVLQGIYVVYAARHLALSAAQIGLTLGLYGAGMVGGAWLAPALARRFAFGTLVAAGPACAFGAALLLLASWAWPTLWLVAPAFVLFGAGPILWTITTTSLRQVVTPPGMLGRVSALILTATYGARPLGAAIGALVAARAGIDAALCVSAAGFAIQLGILWRSPVRRLAALPAH</sequence>
<feature type="transmembrane region" description="Helical" evidence="6">
    <location>
        <begin position="309"/>
        <end position="329"/>
    </location>
</feature>
<dbReference type="RefSeq" id="WP_094827203.1">
    <property type="nucleotide sequence ID" value="NZ_NEVL01000003.1"/>
</dbReference>
<reference evidence="7 8" key="1">
    <citation type="submission" date="2017-05" db="EMBL/GenBank/DDBJ databases">
        <title>Complete and WGS of Bordetella genogroups.</title>
        <authorList>
            <person name="Spilker T."/>
            <person name="LiPuma J."/>
        </authorList>
    </citation>
    <scope>NUCLEOTIDE SEQUENCE [LARGE SCALE GENOMIC DNA]</scope>
    <source>
        <strain evidence="7 8">AU17610</strain>
    </source>
</reference>
<evidence type="ECO:0000256" key="4">
    <source>
        <dbReference type="ARBA" id="ARBA00022989"/>
    </source>
</evidence>
<feature type="transmembrane region" description="Helical" evidence="6">
    <location>
        <begin position="106"/>
        <end position="133"/>
    </location>
</feature>
<keyword evidence="4 6" id="KW-1133">Transmembrane helix</keyword>
<dbReference type="PANTHER" id="PTHR23513">
    <property type="entry name" value="INTEGRAL MEMBRANE EFFLUX PROTEIN-RELATED"/>
    <property type="match status" value="1"/>
</dbReference>
<evidence type="ECO:0000256" key="1">
    <source>
        <dbReference type="ARBA" id="ARBA00004651"/>
    </source>
</evidence>
<dbReference type="InterPro" id="IPR011701">
    <property type="entry name" value="MFS"/>
</dbReference>
<proteinExistence type="predicted"/>
<organism evidence="7 8">
    <name type="scientific">Bordetella genomosp. 1</name>
    <dbReference type="NCBI Taxonomy" id="1395607"/>
    <lineage>
        <taxon>Bacteria</taxon>
        <taxon>Pseudomonadati</taxon>
        <taxon>Pseudomonadota</taxon>
        <taxon>Betaproteobacteria</taxon>
        <taxon>Burkholderiales</taxon>
        <taxon>Alcaligenaceae</taxon>
        <taxon>Bordetella</taxon>
    </lineage>
</organism>
<dbReference type="Pfam" id="PF07690">
    <property type="entry name" value="MFS_1"/>
    <property type="match status" value="1"/>
</dbReference>
<dbReference type="AlphaFoldDB" id="A0A261SHC9"/>
<dbReference type="Gene3D" id="1.20.1250.20">
    <property type="entry name" value="MFS general substrate transporter like domains"/>
    <property type="match status" value="1"/>
</dbReference>
<comment type="subcellular location">
    <subcellularLocation>
        <location evidence="1">Cell membrane</location>
        <topology evidence="1">Multi-pass membrane protein</topology>
    </subcellularLocation>
</comment>
<feature type="transmembrane region" description="Helical" evidence="6">
    <location>
        <begin position="48"/>
        <end position="69"/>
    </location>
</feature>
<keyword evidence="3 6" id="KW-0812">Transmembrane</keyword>
<keyword evidence="5 6" id="KW-0472">Membrane</keyword>
<dbReference type="CDD" id="cd06173">
    <property type="entry name" value="MFS_MefA_like"/>
    <property type="match status" value="1"/>
</dbReference>
<evidence type="ECO:0000256" key="2">
    <source>
        <dbReference type="ARBA" id="ARBA00022475"/>
    </source>
</evidence>
<feature type="transmembrane region" description="Helical" evidence="6">
    <location>
        <begin position="223"/>
        <end position="244"/>
    </location>
</feature>
<evidence type="ECO:0000256" key="6">
    <source>
        <dbReference type="SAM" id="Phobius"/>
    </source>
</evidence>
<dbReference type="EMBL" id="NEVL01000003">
    <property type="protein sequence ID" value="OZI36397.1"/>
    <property type="molecule type" value="Genomic_DNA"/>
</dbReference>
<feature type="transmembrane region" description="Helical" evidence="6">
    <location>
        <begin position="349"/>
        <end position="369"/>
    </location>
</feature>
<evidence type="ECO:0000313" key="8">
    <source>
        <dbReference type="Proteomes" id="UP000217005"/>
    </source>
</evidence>
<evidence type="ECO:0000256" key="3">
    <source>
        <dbReference type="ARBA" id="ARBA00022692"/>
    </source>
</evidence>
<dbReference type="InterPro" id="IPR036259">
    <property type="entry name" value="MFS_trans_sf"/>
</dbReference>
<accession>A0A261SHC9</accession>
<keyword evidence="2" id="KW-1003">Cell membrane</keyword>
<dbReference type="Proteomes" id="UP000217005">
    <property type="component" value="Unassembled WGS sequence"/>
</dbReference>
<feature type="transmembrane region" description="Helical" evidence="6">
    <location>
        <begin position="281"/>
        <end position="303"/>
    </location>
</feature>
<comment type="caution">
    <text evidence="7">The sequence shown here is derived from an EMBL/GenBank/DDBJ whole genome shotgun (WGS) entry which is preliminary data.</text>
</comment>
<gene>
    <name evidence="7" type="ORF">CEG14_15475</name>
</gene>
<feature type="transmembrane region" description="Helical" evidence="6">
    <location>
        <begin position="169"/>
        <end position="185"/>
    </location>
</feature>
<protein>
    <submittedName>
        <fullName evidence="7">MFS transporter</fullName>
    </submittedName>
</protein>